<dbReference type="EMBL" id="MGAV01000021">
    <property type="protein sequence ID" value="OGK53290.1"/>
    <property type="molecule type" value="Genomic_DNA"/>
</dbReference>
<dbReference type="PANTHER" id="PTHR34322">
    <property type="entry name" value="TRANSPOSASE, Y1_TNP DOMAIN-CONTAINING"/>
    <property type="match status" value="1"/>
</dbReference>
<comment type="caution">
    <text evidence="2">The sequence shown here is derived from an EMBL/GenBank/DDBJ whole genome shotgun (WGS) entry which is preliminary data.</text>
</comment>
<dbReference type="GO" id="GO:0006313">
    <property type="term" value="P:DNA transposition"/>
    <property type="evidence" value="ECO:0007669"/>
    <property type="project" value="InterPro"/>
</dbReference>
<dbReference type="AlphaFoldDB" id="A0A1F7JCF1"/>
<dbReference type="PANTHER" id="PTHR34322:SF2">
    <property type="entry name" value="TRANSPOSASE IS200-LIKE DOMAIN-CONTAINING PROTEIN"/>
    <property type="match status" value="1"/>
</dbReference>
<evidence type="ECO:0000313" key="2">
    <source>
        <dbReference type="EMBL" id="OGK53290.1"/>
    </source>
</evidence>
<proteinExistence type="predicted"/>
<evidence type="ECO:0000259" key="1">
    <source>
        <dbReference type="SMART" id="SM01321"/>
    </source>
</evidence>
<organism evidence="2 3">
    <name type="scientific">Candidatus Roizmanbacteria bacterium RIFCSPLOWO2_02_FULL_36_11</name>
    <dbReference type="NCBI Taxonomy" id="1802071"/>
    <lineage>
        <taxon>Bacteria</taxon>
        <taxon>Candidatus Roizmaniibacteriota</taxon>
    </lineage>
</organism>
<dbReference type="SMART" id="SM01321">
    <property type="entry name" value="Y1_Tnp"/>
    <property type="match status" value="1"/>
</dbReference>
<dbReference type="Proteomes" id="UP000177418">
    <property type="component" value="Unassembled WGS sequence"/>
</dbReference>
<dbReference type="InterPro" id="IPR002686">
    <property type="entry name" value="Transposase_17"/>
</dbReference>
<dbReference type="SUPFAM" id="SSF143422">
    <property type="entry name" value="Transposase IS200-like"/>
    <property type="match status" value="1"/>
</dbReference>
<dbReference type="GO" id="GO:0004803">
    <property type="term" value="F:transposase activity"/>
    <property type="evidence" value="ECO:0007669"/>
    <property type="project" value="InterPro"/>
</dbReference>
<reference evidence="2 3" key="1">
    <citation type="journal article" date="2016" name="Nat. Commun.">
        <title>Thousands of microbial genomes shed light on interconnected biogeochemical processes in an aquifer system.</title>
        <authorList>
            <person name="Anantharaman K."/>
            <person name="Brown C.T."/>
            <person name="Hug L.A."/>
            <person name="Sharon I."/>
            <person name="Castelle C.J."/>
            <person name="Probst A.J."/>
            <person name="Thomas B.C."/>
            <person name="Singh A."/>
            <person name="Wilkins M.J."/>
            <person name="Karaoz U."/>
            <person name="Brodie E.L."/>
            <person name="Williams K.H."/>
            <person name="Hubbard S.S."/>
            <person name="Banfield J.F."/>
        </authorList>
    </citation>
    <scope>NUCLEOTIDE SEQUENCE [LARGE SCALE GENOMIC DNA]</scope>
</reference>
<sequence length="221" mass="26301">MPYRRIKFTENVYYHICNRSVGSEKIFLNPLSLTRALELINFYKHESDIGFSHLSQLAPEIRAVRLNQIYNSPKRVEFLAFSLMPTHFHFVLRQLIDDGIITFLTNFQNAYAKYYNIKFERHGSVFTNRFKAVIIESEAQLLHVIRYVELNPVSDRLIEINDLIDYPCTSFTTYMGKIIHPFINTEMILSYFKKTETYKQFVYNNADYQRQLQDIKNLLLE</sequence>
<dbReference type="InterPro" id="IPR036515">
    <property type="entry name" value="Transposase_17_sf"/>
</dbReference>
<protein>
    <recommendedName>
        <fullName evidence="1">Transposase IS200-like domain-containing protein</fullName>
    </recommendedName>
</protein>
<evidence type="ECO:0000313" key="3">
    <source>
        <dbReference type="Proteomes" id="UP000177418"/>
    </source>
</evidence>
<name>A0A1F7JCF1_9BACT</name>
<feature type="domain" description="Transposase IS200-like" evidence="1">
    <location>
        <begin position="9"/>
        <end position="151"/>
    </location>
</feature>
<dbReference type="Gene3D" id="3.30.70.1290">
    <property type="entry name" value="Transposase IS200-like"/>
    <property type="match status" value="1"/>
</dbReference>
<accession>A0A1F7JCF1</accession>
<dbReference type="GO" id="GO:0003677">
    <property type="term" value="F:DNA binding"/>
    <property type="evidence" value="ECO:0007669"/>
    <property type="project" value="InterPro"/>
</dbReference>
<gene>
    <name evidence="2" type="ORF">A3H78_03220</name>
</gene>